<proteinExistence type="predicted"/>
<sequence>MKIFNTALLVSLSSLASAAPAFTGTKVSHPFHNSNPTNNLQKTVRKIIILLTDRTNTFQTGGPPSTYTLHNTTNSLNSAPSFTREQFVLNIIYKIANIENSLSPKFDIIADTRAVKLATPPTVEPYLNIRDGAIQAAVQGVDGSFTGSYGVMLQVVNGDITGETDYVWLCVPEGAGGQ</sequence>
<feature type="chain" id="PRO_5042189407" evidence="1">
    <location>
        <begin position="19"/>
        <end position="178"/>
    </location>
</feature>
<dbReference type="AlphaFoldDB" id="A0AAD5SEK2"/>
<accession>A0AAD5SEK2</accession>
<protein>
    <submittedName>
        <fullName evidence="2">Uncharacterized protein</fullName>
    </submittedName>
</protein>
<dbReference type="Proteomes" id="UP001212841">
    <property type="component" value="Unassembled WGS sequence"/>
</dbReference>
<organism evidence="2 3">
    <name type="scientific">Rhizophlyctis rosea</name>
    <dbReference type="NCBI Taxonomy" id="64517"/>
    <lineage>
        <taxon>Eukaryota</taxon>
        <taxon>Fungi</taxon>
        <taxon>Fungi incertae sedis</taxon>
        <taxon>Chytridiomycota</taxon>
        <taxon>Chytridiomycota incertae sedis</taxon>
        <taxon>Chytridiomycetes</taxon>
        <taxon>Rhizophlyctidales</taxon>
        <taxon>Rhizophlyctidaceae</taxon>
        <taxon>Rhizophlyctis</taxon>
    </lineage>
</organism>
<comment type="caution">
    <text evidence="2">The sequence shown here is derived from an EMBL/GenBank/DDBJ whole genome shotgun (WGS) entry which is preliminary data.</text>
</comment>
<dbReference type="EMBL" id="JADGJD010000915">
    <property type="protein sequence ID" value="KAJ3047690.1"/>
    <property type="molecule type" value="Genomic_DNA"/>
</dbReference>
<evidence type="ECO:0000256" key="1">
    <source>
        <dbReference type="SAM" id="SignalP"/>
    </source>
</evidence>
<gene>
    <name evidence="2" type="ORF">HK097_011295</name>
</gene>
<keyword evidence="1" id="KW-0732">Signal</keyword>
<evidence type="ECO:0000313" key="2">
    <source>
        <dbReference type="EMBL" id="KAJ3047690.1"/>
    </source>
</evidence>
<keyword evidence="3" id="KW-1185">Reference proteome</keyword>
<name>A0AAD5SEK2_9FUNG</name>
<reference evidence="2" key="1">
    <citation type="submission" date="2020-05" db="EMBL/GenBank/DDBJ databases">
        <title>Phylogenomic resolution of chytrid fungi.</title>
        <authorList>
            <person name="Stajich J.E."/>
            <person name="Amses K."/>
            <person name="Simmons R."/>
            <person name="Seto K."/>
            <person name="Myers J."/>
            <person name="Bonds A."/>
            <person name="Quandt C.A."/>
            <person name="Barry K."/>
            <person name="Liu P."/>
            <person name="Grigoriev I."/>
            <person name="Longcore J.E."/>
            <person name="James T.Y."/>
        </authorList>
    </citation>
    <scope>NUCLEOTIDE SEQUENCE</scope>
    <source>
        <strain evidence="2">JEL0318</strain>
    </source>
</reference>
<feature type="signal peptide" evidence="1">
    <location>
        <begin position="1"/>
        <end position="18"/>
    </location>
</feature>
<evidence type="ECO:0000313" key="3">
    <source>
        <dbReference type="Proteomes" id="UP001212841"/>
    </source>
</evidence>